<reference evidence="2 3" key="1">
    <citation type="submission" date="2018-11" db="EMBL/GenBank/DDBJ databases">
        <authorList>
            <consortium name="Pathogen Informatics"/>
        </authorList>
    </citation>
    <scope>NUCLEOTIDE SEQUENCE [LARGE SCALE GENOMIC DNA]</scope>
</reference>
<sequence length="35" mass="3916">MIPYDMDLPVKFIVYSTVGFLVSEGCPALFAHLKI</sequence>
<gene>
    <name evidence="2" type="ORF">SVUK_LOCUS8602</name>
</gene>
<dbReference type="AlphaFoldDB" id="A0A3P7J6U2"/>
<proteinExistence type="predicted"/>
<evidence type="ECO:0000313" key="3">
    <source>
        <dbReference type="Proteomes" id="UP000270094"/>
    </source>
</evidence>
<name>A0A3P7J6U2_STRVU</name>
<keyword evidence="3" id="KW-1185">Reference proteome</keyword>
<keyword evidence="1" id="KW-1133">Transmembrane helix</keyword>
<accession>A0A3P7J6U2</accession>
<dbReference type="EMBL" id="UYYB01031533">
    <property type="protein sequence ID" value="VDM73604.1"/>
    <property type="molecule type" value="Genomic_DNA"/>
</dbReference>
<dbReference type="OrthoDB" id="5848554at2759"/>
<protein>
    <submittedName>
        <fullName evidence="2">Uncharacterized protein</fullName>
    </submittedName>
</protein>
<evidence type="ECO:0000256" key="1">
    <source>
        <dbReference type="SAM" id="Phobius"/>
    </source>
</evidence>
<feature type="transmembrane region" description="Helical" evidence="1">
    <location>
        <begin position="12"/>
        <end position="33"/>
    </location>
</feature>
<keyword evidence="1" id="KW-0812">Transmembrane</keyword>
<dbReference type="Proteomes" id="UP000270094">
    <property type="component" value="Unassembled WGS sequence"/>
</dbReference>
<keyword evidence="1" id="KW-0472">Membrane</keyword>
<organism evidence="2 3">
    <name type="scientific">Strongylus vulgaris</name>
    <name type="common">Blood worm</name>
    <dbReference type="NCBI Taxonomy" id="40348"/>
    <lineage>
        <taxon>Eukaryota</taxon>
        <taxon>Metazoa</taxon>
        <taxon>Ecdysozoa</taxon>
        <taxon>Nematoda</taxon>
        <taxon>Chromadorea</taxon>
        <taxon>Rhabditida</taxon>
        <taxon>Rhabditina</taxon>
        <taxon>Rhabditomorpha</taxon>
        <taxon>Strongyloidea</taxon>
        <taxon>Strongylidae</taxon>
        <taxon>Strongylus</taxon>
    </lineage>
</organism>
<evidence type="ECO:0000313" key="2">
    <source>
        <dbReference type="EMBL" id="VDM73604.1"/>
    </source>
</evidence>